<evidence type="ECO:0000313" key="1">
    <source>
        <dbReference type="EMBL" id="KUG24999.1"/>
    </source>
</evidence>
<protein>
    <recommendedName>
        <fullName evidence="2">Outer membrane protein beta-barrel domain-containing protein</fullName>
    </recommendedName>
</protein>
<gene>
    <name evidence="1" type="ORF">ASZ90_005185</name>
</gene>
<organism evidence="1">
    <name type="scientific">hydrocarbon metagenome</name>
    <dbReference type="NCBI Taxonomy" id="938273"/>
    <lineage>
        <taxon>unclassified sequences</taxon>
        <taxon>metagenomes</taxon>
        <taxon>ecological metagenomes</taxon>
    </lineage>
</organism>
<accession>A0A0W8FVQ7</accession>
<evidence type="ECO:0008006" key="2">
    <source>
        <dbReference type="Google" id="ProtNLM"/>
    </source>
</evidence>
<sequence length="180" mass="20180">MKKLLFFFIVMVSVNVIYSQIKIDGVGGYVGLGSIKGNSSSVSSFTSSIFVDTKMFFTENVTFRYSFFYARKLEALLPEASDSRYFPYQKGFSIKAVIEQPLSTYLFLEEGLGLLLLNDRTFSDTNEWGIGAAFHITIGLDFRGYKNSGFKLGLGSDIGTTFNATTPNYFSVQLQTAYYF</sequence>
<dbReference type="EMBL" id="LNQE01000785">
    <property type="protein sequence ID" value="KUG24999.1"/>
    <property type="molecule type" value="Genomic_DNA"/>
</dbReference>
<proteinExistence type="predicted"/>
<name>A0A0W8FVQ7_9ZZZZ</name>
<reference evidence="1" key="1">
    <citation type="journal article" date="2015" name="Proc. Natl. Acad. Sci. U.S.A.">
        <title>Networks of energetic and metabolic interactions define dynamics in microbial communities.</title>
        <authorList>
            <person name="Embree M."/>
            <person name="Liu J.K."/>
            <person name="Al-Bassam M.M."/>
            <person name="Zengler K."/>
        </authorList>
    </citation>
    <scope>NUCLEOTIDE SEQUENCE</scope>
</reference>
<dbReference type="AlphaFoldDB" id="A0A0W8FVQ7"/>
<comment type="caution">
    <text evidence="1">The sequence shown here is derived from an EMBL/GenBank/DDBJ whole genome shotgun (WGS) entry which is preliminary data.</text>
</comment>